<feature type="compositionally biased region" description="Polar residues" evidence="7">
    <location>
        <begin position="416"/>
        <end position="428"/>
    </location>
</feature>
<evidence type="ECO:0000256" key="3">
    <source>
        <dbReference type="ARBA" id="ARBA00018987"/>
    </source>
</evidence>
<dbReference type="PANTHER" id="PTHR14790">
    <property type="entry name" value="RECQ-MEDIATED GENOME INSTABILITY PROTEIN 1 RMI1"/>
    <property type="match status" value="1"/>
</dbReference>
<name>A0A7R8VJ05_TIMDO</name>
<dbReference type="PANTHER" id="PTHR14790:SF15">
    <property type="entry name" value="RECQ-MEDIATED GENOME INSTABILITY PROTEIN 1"/>
    <property type="match status" value="1"/>
</dbReference>
<dbReference type="GO" id="GO:0016604">
    <property type="term" value="C:nuclear body"/>
    <property type="evidence" value="ECO:0007669"/>
    <property type="project" value="TreeGrafter"/>
</dbReference>
<feature type="domain" description="RecQ mediated genome instability protein 1 OB-fold" evidence="8">
    <location>
        <begin position="66"/>
        <end position="193"/>
    </location>
</feature>
<evidence type="ECO:0000256" key="7">
    <source>
        <dbReference type="SAM" id="MobiDB-lite"/>
    </source>
</evidence>
<accession>A0A7R8VJ05</accession>
<dbReference type="InterPro" id="IPR044881">
    <property type="entry name" value="RMI1_N_N_sf"/>
</dbReference>
<comment type="similarity">
    <text evidence="2">Belongs to the RMI1 family.</text>
</comment>
<dbReference type="EMBL" id="OA566801">
    <property type="protein sequence ID" value="CAD7199483.1"/>
    <property type="molecule type" value="Genomic_DNA"/>
</dbReference>
<dbReference type="GO" id="GO:0000166">
    <property type="term" value="F:nucleotide binding"/>
    <property type="evidence" value="ECO:0007669"/>
    <property type="project" value="InterPro"/>
</dbReference>
<dbReference type="GO" id="GO:0000724">
    <property type="term" value="P:double-strand break repair via homologous recombination"/>
    <property type="evidence" value="ECO:0007669"/>
    <property type="project" value="TreeGrafter"/>
</dbReference>
<feature type="domain" description="RMI1 N-terminal" evidence="10">
    <location>
        <begin position="17"/>
        <end position="60"/>
    </location>
</feature>
<dbReference type="AlphaFoldDB" id="A0A7R8VJ05"/>
<organism evidence="11">
    <name type="scientific">Timema douglasi</name>
    <name type="common">Walking stick</name>
    <dbReference type="NCBI Taxonomy" id="61478"/>
    <lineage>
        <taxon>Eukaryota</taxon>
        <taxon>Metazoa</taxon>
        <taxon>Ecdysozoa</taxon>
        <taxon>Arthropoda</taxon>
        <taxon>Hexapoda</taxon>
        <taxon>Insecta</taxon>
        <taxon>Pterygota</taxon>
        <taxon>Neoptera</taxon>
        <taxon>Polyneoptera</taxon>
        <taxon>Phasmatodea</taxon>
        <taxon>Timematodea</taxon>
        <taxon>Timematoidea</taxon>
        <taxon>Timematidae</taxon>
        <taxon>Timema</taxon>
    </lineage>
</organism>
<dbReference type="GO" id="GO:0006260">
    <property type="term" value="P:DNA replication"/>
    <property type="evidence" value="ECO:0007669"/>
    <property type="project" value="UniProtKB-KW"/>
</dbReference>
<dbReference type="Gene3D" id="2.40.50.770">
    <property type="entry name" value="RecQ-mediated genome instability protein Rmi1, C-terminal domain"/>
    <property type="match status" value="1"/>
</dbReference>
<evidence type="ECO:0000256" key="2">
    <source>
        <dbReference type="ARBA" id="ARBA00006395"/>
    </source>
</evidence>
<dbReference type="SMART" id="SM01161">
    <property type="entry name" value="DUF1767"/>
    <property type="match status" value="1"/>
</dbReference>
<evidence type="ECO:0000256" key="1">
    <source>
        <dbReference type="ARBA" id="ARBA00004123"/>
    </source>
</evidence>
<evidence type="ECO:0000256" key="5">
    <source>
        <dbReference type="ARBA" id="ARBA00023242"/>
    </source>
</evidence>
<comment type="subcellular location">
    <subcellularLocation>
        <location evidence="1">Nucleus</location>
    </subcellularLocation>
</comment>
<comment type="function">
    <text evidence="6">Essential component of the RMI complex, a complex that plays an important role in the processing of homologous recombination intermediates to limit DNA crossover formation in cells. Promotes TOP3A binding to double Holliday junctions (DHJ) and hence stimulates TOP3A-mediated dissolution. Required for BLM phosphorylation during mitosis. Within the BLM complex, required for BLM and TOP3A stability.</text>
</comment>
<protein>
    <recommendedName>
        <fullName evidence="3">RecQ-mediated genome instability protein 1</fullName>
    </recommendedName>
</protein>
<feature type="region of interest" description="Disordered" evidence="7">
    <location>
        <begin position="470"/>
        <end position="506"/>
    </location>
</feature>
<dbReference type="InterPro" id="IPR013894">
    <property type="entry name" value="RMI1_OB"/>
</dbReference>
<dbReference type="Pfam" id="PF08585">
    <property type="entry name" value="RMI1_N_C"/>
    <property type="match status" value="1"/>
</dbReference>
<dbReference type="GO" id="GO:0031422">
    <property type="term" value="C:RecQ family helicase-topoisomerase III complex"/>
    <property type="evidence" value="ECO:0007669"/>
    <property type="project" value="TreeGrafter"/>
</dbReference>
<dbReference type="GO" id="GO:0000712">
    <property type="term" value="P:resolution of meiotic recombination intermediates"/>
    <property type="evidence" value="ECO:0007669"/>
    <property type="project" value="TreeGrafter"/>
</dbReference>
<keyword evidence="5" id="KW-0539">Nucleus</keyword>
<dbReference type="Gene3D" id="2.40.50.510">
    <property type="match status" value="1"/>
</dbReference>
<evidence type="ECO:0000259" key="9">
    <source>
        <dbReference type="Pfam" id="PF16099"/>
    </source>
</evidence>
<feature type="region of interest" description="Disordered" evidence="7">
    <location>
        <begin position="408"/>
        <end position="428"/>
    </location>
</feature>
<proteinExistence type="inferred from homology"/>
<feature type="domain" description="RecQ-mediated genome instability protein 1 C-terminal OB-fold" evidence="9">
    <location>
        <begin position="660"/>
        <end position="789"/>
    </location>
</feature>
<evidence type="ECO:0000313" key="11">
    <source>
        <dbReference type="EMBL" id="CAD7199483.1"/>
    </source>
</evidence>
<feature type="region of interest" description="Disordered" evidence="7">
    <location>
        <begin position="616"/>
        <end position="636"/>
    </location>
</feature>
<evidence type="ECO:0000256" key="6">
    <source>
        <dbReference type="ARBA" id="ARBA00024977"/>
    </source>
</evidence>
<dbReference type="FunFam" id="2.40.50.770:FF:000002">
    <property type="entry name" value="recQ-mediated genome instability protein 1"/>
    <property type="match status" value="1"/>
</dbReference>
<evidence type="ECO:0000259" key="10">
    <source>
        <dbReference type="Pfam" id="PF21000"/>
    </source>
</evidence>
<keyword evidence="4" id="KW-0235">DNA replication</keyword>
<dbReference type="InterPro" id="IPR049363">
    <property type="entry name" value="RMI1_N"/>
</dbReference>
<evidence type="ECO:0000256" key="4">
    <source>
        <dbReference type="ARBA" id="ARBA00022705"/>
    </source>
</evidence>
<evidence type="ECO:0000259" key="8">
    <source>
        <dbReference type="Pfam" id="PF08585"/>
    </source>
</evidence>
<dbReference type="Pfam" id="PF21000">
    <property type="entry name" value="RMI1_N_N"/>
    <property type="match status" value="1"/>
</dbReference>
<dbReference type="Pfam" id="PF16099">
    <property type="entry name" value="RMI1_C"/>
    <property type="match status" value="1"/>
</dbReference>
<gene>
    <name evidence="11" type="ORF">TDIB3V08_LOCUS5732</name>
</gene>
<reference evidence="11" key="1">
    <citation type="submission" date="2020-11" db="EMBL/GenBank/DDBJ databases">
        <authorList>
            <person name="Tran Van P."/>
        </authorList>
    </citation>
    <scope>NUCLEOTIDE SEQUENCE</scope>
</reference>
<dbReference type="InterPro" id="IPR032199">
    <property type="entry name" value="RMI1_C"/>
</dbReference>
<sequence length="800" mass="89371">MMNQELNSIKNVFSTKYLHVSQEWLEGCLQFYKSENSNGYSRTELHEFVLDQWRLADLRDMGVGCLPSNLASQIKVTLTGKYSLQVESVVDIAHPSYGQLLKLRQVSMENVDLTETKAQSWEPKSGRVLQLSLCDGLQEIRGMEYRPINKLNTPLLPGCKVLVIGPVDCRRGVLLLQEHNLQLLGGEVDSLLVPNALENILARKLNLEENEHPYIVGSTSSSEPSLSRETVAVPTPISQGNRPVAQVAPLNHNAEEDELILGAELDAIEQQLQMEEDNLRDFDQDIELDNYLSRFERNVPTHVKNLCGRNSIVSDSTNTQKQKMATTSQMGQTHNSNQHFDVCSSDYTWQNSTSTTSHKGKSSILNCMNKNQKVAIKNVNPSKSECLNTSNSKISNFQAKFLDDLDDFDFEEPSENNKSSHQNSTSLQDKTFTSNLLEEDDDLLLDISTQDLDVSFQSVPSGSKAVLCSNLTSGSSKKTSSDRKSLRQDSVNACKTETQRNKKQQINQSKITSFWSKLKEPPGKSKPMNNLSGGIFVAQSNSVKRPPSSPLKEICDIPMKCGDASKNLPKSVFIKTSSFVSESVNKKLCTSSVSTWNSCRGLQNYTKQEVQSGSVKESNIKQAATSGQDEASSDQNDLCIEDSSRDDFPFLVQPPLVAKEPFVRLFDVLHSTSNPVGTFTVKAFIVTLLSHLKFKKEGWHLLCKIDDSTAMLDVVISSDVAEVRTMRVEMAVNPLVKERMRKALEATQKKLIELNCLMDVTFSPDTETPVVSVIHEHTQEHNEELANRVQLFKKSKEMLE</sequence>
<dbReference type="InterPro" id="IPR042470">
    <property type="entry name" value="RMI1_N_C_sf"/>
</dbReference>
<dbReference type="Gene3D" id="1.10.8.1020">
    <property type="entry name" value="RecQ-mediated genome instability protein 1, N-terminal domain"/>
    <property type="match status" value="1"/>
</dbReference>